<dbReference type="PANTHER" id="PTHR38471:SF2">
    <property type="entry name" value="FOUR HELIX BUNDLE PROTEIN"/>
    <property type="match status" value="1"/>
</dbReference>
<dbReference type="Proteomes" id="UP000178444">
    <property type="component" value="Unassembled WGS sequence"/>
</dbReference>
<gene>
    <name evidence="1" type="ORF">A2941_01045</name>
</gene>
<comment type="caution">
    <text evidence="1">The sequence shown here is derived from an EMBL/GenBank/DDBJ whole genome shotgun (WGS) entry which is preliminary data.</text>
</comment>
<dbReference type="EMBL" id="MGKO01000011">
    <property type="protein sequence ID" value="OGN27422.1"/>
    <property type="molecule type" value="Genomic_DNA"/>
</dbReference>
<accession>A0A1F8GPS8</accession>
<dbReference type="CDD" id="cd16377">
    <property type="entry name" value="23S_rRNA_IVP_like"/>
    <property type="match status" value="1"/>
</dbReference>
<dbReference type="SUPFAM" id="SSF158446">
    <property type="entry name" value="IVS-encoded protein-like"/>
    <property type="match status" value="1"/>
</dbReference>
<name>A0A1F8GPS8_9BACT</name>
<reference evidence="1 2" key="1">
    <citation type="journal article" date="2016" name="Nat. Commun.">
        <title>Thousands of microbial genomes shed light on interconnected biogeochemical processes in an aquifer system.</title>
        <authorList>
            <person name="Anantharaman K."/>
            <person name="Brown C.T."/>
            <person name="Hug L.A."/>
            <person name="Sharon I."/>
            <person name="Castelle C.J."/>
            <person name="Probst A.J."/>
            <person name="Thomas B.C."/>
            <person name="Singh A."/>
            <person name="Wilkins M.J."/>
            <person name="Karaoz U."/>
            <person name="Brodie E.L."/>
            <person name="Williams K.H."/>
            <person name="Hubbard S.S."/>
            <person name="Banfield J.F."/>
        </authorList>
    </citation>
    <scope>NUCLEOTIDE SEQUENCE [LARGE SCALE GENOMIC DNA]</scope>
</reference>
<dbReference type="InterPro" id="IPR036583">
    <property type="entry name" value="23S_rRNA_IVS_sf"/>
</dbReference>
<proteinExistence type="predicted"/>
<dbReference type="AlphaFoldDB" id="A0A1F8GPS8"/>
<dbReference type="NCBIfam" id="TIGR02436">
    <property type="entry name" value="four helix bundle protein"/>
    <property type="match status" value="1"/>
</dbReference>
<organism evidence="1 2">
    <name type="scientific">Candidatus Yanofskybacteria bacterium RIFCSPLOWO2_01_FULL_49_17</name>
    <dbReference type="NCBI Taxonomy" id="1802700"/>
    <lineage>
        <taxon>Bacteria</taxon>
        <taxon>Candidatus Yanofskyibacteriota</taxon>
    </lineage>
</organism>
<dbReference type="InterPro" id="IPR012657">
    <property type="entry name" value="23S_rRNA-intervening_sequence"/>
</dbReference>
<dbReference type="Gene3D" id="1.20.1440.60">
    <property type="entry name" value="23S rRNA-intervening sequence"/>
    <property type="match status" value="1"/>
</dbReference>
<dbReference type="PANTHER" id="PTHR38471">
    <property type="entry name" value="FOUR HELIX BUNDLE PROTEIN"/>
    <property type="match status" value="1"/>
</dbReference>
<sequence length="115" mass="13383">MTSYRELTVWQRSIELVIEVYNLTDQFPKEEIFGLTSQMRRAAVSISSNIAEGRTRGYRKEFRQFLLSAFASGAELETQIIISRKLPKTSRFDYKKVDGLLSEIMRMLNVLINKL</sequence>
<protein>
    <recommendedName>
        <fullName evidence="3">Four helix bundle protein</fullName>
    </recommendedName>
</protein>
<evidence type="ECO:0000313" key="1">
    <source>
        <dbReference type="EMBL" id="OGN27422.1"/>
    </source>
</evidence>
<evidence type="ECO:0008006" key="3">
    <source>
        <dbReference type="Google" id="ProtNLM"/>
    </source>
</evidence>
<evidence type="ECO:0000313" key="2">
    <source>
        <dbReference type="Proteomes" id="UP000178444"/>
    </source>
</evidence>
<dbReference type="Pfam" id="PF05635">
    <property type="entry name" value="23S_rRNA_IVP"/>
    <property type="match status" value="1"/>
</dbReference>